<name>A0A0N4VPU8_ENTVE</name>
<feature type="compositionally biased region" description="Basic and acidic residues" evidence="1">
    <location>
        <begin position="202"/>
        <end position="211"/>
    </location>
</feature>
<feature type="region of interest" description="Disordered" evidence="1">
    <location>
        <begin position="163"/>
        <end position="419"/>
    </location>
</feature>
<dbReference type="WBParaSite" id="EVEC_0001303201-mRNA-1">
    <property type="protein sequence ID" value="EVEC_0001303201-mRNA-1"/>
    <property type="gene ID" value="EVEC_0001303201"/>
</dbReference>
<reference evidence="4" key="1">
    <citation type="submission" date="2017-02" db="UniProtKB">
        <authorList>
            <consortium name="WormBaseParasite"/>
        </authorList>
    </citation>
    <scope>IDENTIFICATION</scope>
</reference>
<dbReference type="Proteomes" id="UP000274131">
    <property type="component" value="Unassembled WGS sequence"/>
</dbReference>
<feature type="region of interest" description="Disordered" evidence="1">
    <location>
        <begin position="126"/>
        <end position="151"/>
    </location>
</feature>
<feature type="region of interest" description="Disordered" evidence="1">
    <location>
        <begin position="45"/>
        <end position="64"/>
    </location>
</feature>
<feature type="compositionally biased region" description="Gly residues" evidence="1">
    <location>
        <begin position="264"/>
        <end position="274"/>
    </location>
</feature>
<protein>
    <submittedName>
        <fullName evidence="2 4">Uncharacterized protein</fullName>
    </submittedName>
</protein>
<feature type="compositionally biased region" description="Basic and acidic residues" evidence="1">
    <location>
        <begin position="166"/>
        <end position="177"/>
    </location>
</feature>
<evidence type="ECO:0000313" key="2">
    <source>
        <dbReference type="EMBL" id="VDD97443.1"/>
    </source>
</evidence>
<reference evidence="2 3" key="2">
    <citation type="submission" date="2018-10" db="EMBL/GenBank/DDBJ databases">
        <authorList>
            <consortium name="Pathogen Informatics"/>
        </authorList>
    </citation>
    <scope>NUCLEOTIDE SEQUENCE [LARGE SCALE GENOMIC DNA]</scope>
</reference>
<evidence type="ECO:0000256" key="1">
    <source>
        <dbReference type="SAM" id="MobiDB-lite"/>
    </source>
</evidence>
<dbReference type="AlphaFoldDB" id="A0A0N4VPU8"/>
<feature type="compositionally biased region" description="Gly residues" evidence="1">
    <location>
        <begin position="377"/>
        <end position="409"/>
    </location>
</feature>
<feature type="compositionally biased region" description="Basic residues" evidence="1">
    <location>
        <begin position="184"/>
        <end position="201"/>
    </location>
</feature>
<sequence>MAKSPTRVGGSAKIHLTEHQNHSPRRPIIVKPIMRSALTHIPVRPNNDRQIKLSRQPKSQHKESWRNIGPLVSSVDFPYTRRMFAESLGNRSTVIRPVANNRAKNVMSNVKVSGVKTSSVNETIHNELTPFSSPSNPESKNLVSTPTDQISNGKGFVLKEWTTPAPEEKPETYDYHNRTPSPLKKYKFTQKLRQRPRLRIRRPGEVQRGEHTSSVNQALSLPQLAPFLPPEGPEKPQREVYPRRKMETELSSEKQYNGSPFGKSGFGGGSGLFGGDSAPPPEVDFSSGGFGIAGAEQSRRSFVPEQVTPRIVNSKTPVDEPERKTEEVKPPPPKPTEPPPEKFVIPQNSGLRPVAPPPEFQGGFGNSNSAPPFESGPGFGGGSGGGFGGGSGGGFGGGSGFGGSGGIGNGPPEPANNKN</sequence>
<keyword evidence="3" id="KW-1185">Reference proteome</keyword>
<accession>A0A0N4VPU8</accession>
<evidence type="ECO:0000313" key="3">
    <source>
        <dbReference type="Proteomes" id="UP000274131"/>
    </source>
</evidence>
<dbReference type="EMBL" id="UXUI01013716">
    <property type="protein sequence ID" value="VDD97443.1"/>
    <property type="molecule type" value="Genomic_DNA"/>
</dbReference>
<organism evidence="4">
    <name type="scientific">Enterobius vermicularis</name>
    <name type="common">Human pinworm</name>
    <dbReference type="NCBI Taxonomy" id="51028"/>
    <lineage>
        <taxon>Eukaryota</taxon>
        <taxon>Metazoa</taxon>
        <taxon>Ecdysozoa</taxon>
        <taxon>Nematoda</taxon>
        <taxon>Chromadorea</taxon>
        <taxon>Rhabditida</taxon>
        <taxon>Spirurina</taxon>
        <taxon>Oxyuridomorpha</taxon>
        <taxon>Oxyuroidea</taxon>
        <taxon>Oxyuridae</taxon>
        <taxon>Enterobius</taxon>
    </lineage>
</organism>
<feature type="compositionally biased region" description="Basic and acidic residues" evidence="1">
    <location>
        <begin position="232"/>
        <end position="252"/>
    </location>
</feature>
<gene>
    <name evidence="2" type="ORF">EVEC_LOCUS12194</name>
</gene>
<feature type="compositionally biased region" description="Basic and acidic residues" evidence="1">
    <location>
        <begin position="317"/>
        <end position="329"/>
    </location>
</feature>
<proteinExistence type="predicted"/>
<feature type="region of interest" description="Disordered" evidence="1">
    <location>
        <begin position="1"/>
        <end position="25"/>
    </location>
</feature>
<feature type="compositionally biased region" description="Polar residues" evidence="1">
    <location>
        <begin position="129"/>
        <end position="151"/>
    </location>
</feature>
<evidence type="ECO:0000313" key="4">
    <source>
        <dbReference type="WBParaSite" id="EVEC_0001303201-mRNA-1"/>
    </source>
</evidence>